<evidence type="ECO:0000256" key="2">
    <source>
        <dbReference type="RuleBase" id="RU003749"/>
    </source>
</evidence>
<comment type="caution">
    <text evidence="4">The sequence shown here is derived from an EMBL/GenBank/DDBJ whole genome shotgun (WGS) entry which is preliminary data.</text>
</comment>
<comment type="similarity">
    <text evidence="1 2">Belongs to the anti-sigma-factor antagonist family.</text>
</comment>
<dbReference type="PROSITE" id="PS50801">
    <property type="entry name" value="STAS"/>
    <property type="match status" value="1"/>
</dbReference>
<dbReference type="InterPro" id="IPR002645">
    <property type="entry name" value="STAS_dom"/>
</dbReference>
<evidence type="ECO:0000313" key="5">
    <source>
        <dbReference type="Proteomes" id="UP000033551"/>
    </source>
</evidence>
<dbReference type="InterPro" id="IPR003658">
    <property type="entry name" value="Anti-sigma_ant"/>
</dbReference>
<dbReference type="NCBIfam" id="TIGR00377">
    <property type="entry name" value="ant_ant_sig"/>
    <property type="match status" value="1"/>
</dbReference>
<dbReference type="Proteomes" id="UP000033551">
    <property type="component" value="Unassembled WGS sequence"/>
</dbReference>
<gene>
    <name evidence="4" type="ORF">VR44_06760</name>
</gene>
<dbReference type="PANTHER" id="PTHR33495">
    <property type="entry name" value="ANTI-SIGMA FACTOR ANTAGONIST TM_1081-RELATED-RELATED"/>
    <property type="match status" value="1"/>
</dbReference>
<dbReference type="PANTHER" id="PTHR33495:SF2">
    <property type="entry name" value="ANTI-SIGMA FACTOR ANTAGONIST TM_1081-RELATED"/>
    <property type="match status" value="1"/>
</dbReference>
<dbReference type="Pfam" id="PF13466">
    <property type="entry name" value="STAS_2"/>
    <property type="match status" value="1"/>
</dbReference>
<sequence length="104" mass="11198">MVVEPGPQRVLARLRGEIDTEDSDGLRGRLTEALDSSRHGLDVDLSAVTFCDSSGLHILLDLNRRALTAGKTLVLTAASRPVARLLRLSGAEQVLTVRDRPTPA</sequence>
<accession>A0A0F4JT47</accession>
<name>A0A0F4JT47_9ACTN</name>
<keyword evidence="5" id="KW-1185">Reference proteome</keyword>
<dbReference type="Gene3D" id="3.30.750.24">
    <property type="entry name" value="STAS domain"/>
    <property type="match status" value="1"/>
</dbReference>
<evidence type="ECO:0000313" key="4">
    <source>
        <dbReference type="EMBL" id="KJY36989.1"/>
    </source>
</evidence>
<dbReference type="EMBL" id="JZWV01000126">
    <property type="protein sequence ID" value="KJY36989.1"/>
    <property type="molecule type" value="Genomic_DNA"/>
</dbReference>
<dbReference type="SUPFAM" id="SSF52091">
    <property type="entry name" value="SpoIIaa-like"/>
    <property type="match status" value="1"/>
</dbReference>
<evidence type="ECO:0000256" key="1">
    <source>
        <dbReference type="ARBA" id="ARBA00009013"/>
    </source>
</evidence>
<dbReference type="GO" id="GO:0043856">
    <property type="term" value="F:anti-sigma factor antagonist activity"/>
    <property type="evidence" value="ECO:0007669"/>
    <property type="project" value="InterPro"/>
</dbReference>
<dbReference type="InterPro" id="IPR058548">
    <property type="entry name" value="MlaB-like_STAS"/>
</dbReference>
<dbReference type="CDD" id="cd07043">
    <property type="entry name" value="STAS_anti-anti-sigma_factors"/>
    <property type="match status" value="1"/>
</dbReference>
<dbReference type="AlphaFoldDB" id="A0A0F4JT47"/>
<reference evidence="4 5" key="1">
    <citation type="submission" date="2015-02" db="EMBL/GenBank/DDBJ databases">
        <authorList>
            <person name="Ju K.-S."/>
            <person name="Doroghazi J.R."/>
            <person name="Metcalf W."/>
        </authorList>
    </citation>
    <scope>NUCLEOTIDE SEQUENCE [LARGE SCALE GENOMIC DNA]</scope>
    <source>
        <strain evidence="4 5">NRRL ISP-5550</strain>
    </source>
</reference>
<evidence type="ECO:0000259" key="3">
    <source>
        <dbReference type="PROSITE" id="PS50801"/>
    </source>
</evidence>
<feature type="domain" description="STAS" evidence="3">
    <location>
        <begin position="1"/>
        <end position="104"/>
    </location>
</feature>
<dbReference type="PATRIC" id="fig|68223.7.peg.3431"/>
<organism evidence="4 5">
    <name type="scientific">Streptomyces katrae</name>
    <dbReference type="NCBI Taxonomy" id="68223"/>
    <lineage>
        <taxon>Bacteria</taxon>
        <taxon>Bacillati</taxon>
        <taxon>Actinomycetota</taxon>
        <taxon>Actinomycetes</taxon>
        <taxon>Kitasatosporales</taxon>
        <taxon>Streptomycetaceae</taxon>
        <taxon>Streptomyces</taxon>
    </lineage>
</organism>
<dbReference type="InterPro" id="IPR036513">
    <property type="entry name" value="STAS_dom_sf"/>
</dbReference>
<protein>
    <recommendedName>
        <fullName evidence="2">Anti-sigma factor antagonist</fullName>
    </recommendedName>
</protein>
<proteinExistence type="inferred from homology"/>